<reference key="1">
    <citation type="journal article" date="2011" name="Mol. Biol. Evol.">
        <title>Unity in variety -- the pan-genome of the Chlamydiae.</title>
        <authorList>
            <person name="Collingro A."/>
            <person name="Tischler P."/>
            <person name="Weinmaier T."/>
            <person name="Penz T."/>
            <person name="Heinz E."/>
            <person name="Brunham R.C."/>
            <person name="Read T.D."/>
            <person name="Bavoil P.M."/>
            <person name="Sachse K."/>
            <person name="Kahane S."/>
            <person name="Friedman M.G."/>
            <person name="Rattei T."/>
            <person name="Myers G.S.A."/>
            <person name="Horn M."/>
        </authorList>
    </citation>
    <scope>NUCLEOTIDE SEQUENCE</scope>
    <source>
        <strain>Z</strain>
    </source>
</reference>
<dbReference type="Proteomes" id="UP000000496">
    <property type="component" value="Chromosome gsn.131"/>
</dbReference>
<reference evidence="1 2" key="2">
    <citation type="journal article" date="2011" name="Mol. Biol. Evol.">
        <title>Unity in variety--the pan-genome of the Chlamydiae.</title>
        <authorList>
            <person name="Collingro A."/>
            <person name="Tischler P."/>
            <person name="Weinmaier T."/>
            <person name="Penz T."/>
            <person name="Heinz E."/>
            <person name="Brunham R.C."/>
            <person name="Read T.D."/>
            <person name="Bavoil P.M."/>
            <person name="Sachse K."/>
            <person name="Kahane S."/>
            <person name="Friedman M.G."/>
            <person name="Rattei T."/>
            <person name="Myers G.S."/>
            <person name="Horn M."/>
        </authorList>
    </citation>
    <scope>NUCLEOTIDE SEQUENCE [LARGE SCALE GENOMIC DNA]</scope>
    <source>
        <strain evidence="2">ATCC VR-1471 / Z</strain>
    </source>
</reference>
<name>F8L3G9_SIMNZ</name>
<evidence type="ECO:0000313" key="2">
    <source>
        <dbReference type="Proteomes" id="UP000000496"/>
    </source>
</evidence>
<protein>
    <submittedName>
        <fullName evidence="1">Uncharacterized protein</fullName>
    </submittedName>
</protein>
<accession>F8L3G9</accession>
<keyword evidence="2" id="KW-1185">Reference proteome</keyword>
<dbReference type="EMBL" id="FR872582">
    <property type="protein sequence ID" value="CCB89826.1"/>
    <property type="molecule type" value="Genomic_DNA"/>
</dbReference>
<dbReference type="AlphaFoldDB" id="F8L3G9"/>
<sequence>MLVGPGKHDLIVGLKASDAEMIVHYPKAKFGSHHIAWQLLMLKGRFYRLVALS</sequence>
<evidence type="ECO:0000313" key="1">
    <source>
        <dbReference type="EMBL" id="CCB89826.1"/>
    </source>
</evidence>
<organism evidence="1 2">
    <name type="scientific">Simkania negevensis (strain ATCC VR-1471 / DSM 27360 / Z)</name>
    <dbReference type="NCBI Taxonomy" id="331113"/>
    <lineage>
        <taxon>Bacteria</taxon>
        <taxon>Pseudomonadati</taxon>
        <taxon>Chlamydiota</taxon>
        <taxon>Chlamydiia</taxon>
        <taxon>Parachlamydiales</taxon>
        <taxon>Simkaniaceae</taxon>
        <taxon>Simkania</taxon>
    </lineage>
</organism>
<gene>
    <name evidence="1" type="ordered locus">SNE_A19490</name>
</gene>
<dbReference type="HOGENOM" id="CLU_3066211_0_0_0"/>
<dbReference type="KEGG" id="sng:SNE_A19490"/>
<proteinExistence type="predicted"/>
<dbReference type="RefSeq" id="WP_013944292.1">
    <property type="nucleotide sequence ID" value="NC_015713.1"/>
</dbReference>
<dbReference type="STRING" id="331113.SNE_A19490"/>